<sequence length="241" mass="27739">MSPSSSPRPEEDMTAAQRVFGIAELLDHIASFMLVDQSNTDESNTTNLRHQDLASFARVNKFCFAKLVSKLWFRVPGWLERVFEAIEPKRREFYANNVAEGSVRLWADSQKTRELFATSGALEVLSFPKLTRLHIFMCRCVDGEVSLPAVDCPNVRVMIIYPPFKHAAGVFSKPYPDAEVWESIFWDISTKYPSLKELKAICPPYVFPNAIRRLQKRHPNLRGSLDQFEHREIECKYDKHG</sequence>
<reference evidence="1" key="2">
    <citation type="journal article" date="2023" name="IMA Fungus">
        <title>Comparative genomic study of the Penicillium genus elucidates a diverse pangenome and 15 lateral gene transfer events.</title>
        <authorList>
            <person name="Petersen C."/>
            <person name="Sorensen T."/>
            <person name="Nielsen M.R."/>
            <person name="Sondergaard T.E."/>
            <person name="Sorensen J.L."/>
            <person name="Fitzpatrick D.A."/>
            <person name="Frisvad J.C."/>
            <person name="Nielsen K.L."/>
        </authorList>
    </citation>
    <scope>NUCLEOTIDE SEQUENCE</scope>
    <source>
        <strain evidence="1">IBT 22155</strain>
    </source>
</reference>
<gene>
    <name evidence="1" type="ORF">N7515_009751</name>
</gene>
<keyword evidence="2" id="KW-1185">Reference proteome</keyword>
<comment type="caution">
    <text evidence="1">The sequence shown here is derived from an EMBL/GenBank/DDBJ whole genome shotgun (WGS) entry which is preliminary data.</text>
</comment>
<organism evidence="1 2">
    <name type="scientific">Penicillium bovifimosum</name>
    <dbReference type="NCBI Taxonomy" id="126998"/>
    <lineage>
        <taxon>Eukaryota</taxon>
        <taxon>Fungi</taxon>
        <taxon>Dikarya</taxon>
        <taxon>Ascomycota</taxon>
        <taxon>Pezizomycotina</taxon>
        <taxon>Eurotiomycetes</taxon>
        <taxon>Eurotiomycetidae</taxon>
        <taxon>Eurotiales</taxon>
        <taxon>Aspergillaceae</taxon>
        <taxon>Penicillium</taxon>
    </lineage>
</organism>
<accession>A0A9W9GH27</accession>
<dbReference type="EMBL" id="JAPQKL010000008">
    <property type="protein sequence ID" value="KAJ5120363.1"/>
    <property type="molecule type" value="Genomic_DNA"/>
</dbReference>
<dbReference type="RefSeq" id="XP_056516867.1">
    <property type="nucleotide sequence ID" value="XM_056670494.1"/>
</dbReference>
<dbReference type="Proteomes" id="UP001149079">
    <property type="component" value="Unassembled WGS sequence"/>
</dbReference>
<reference evidence="1" key="1">
    <citation type="submission" date="2022-11" db="EMBL/GenBank/DDBJ databases">
        <authorList>
            <person name="Petersen C."/>
        </authorList>
    </citation>
    <scope>NUCLEOTIDE SEQUENCE</scope>
    <source>
        <strain evidence="1">IBT 22155</strain>
    </source>
</reference>
<dbReference type="AlphaFoldDB" id="A0A9W9GH27"/>
<dbReference type="OrthoDB" id="2305901at2759"/>
<evidence type="ECO:0000313" key="1">
    <source>
        <dbReference type="EMBL" id="KAJ5120363.1"/>
    </source>
</evidence>
<protein>
    <submittedName>
        <fullName evidence="1">Uncharacterized protein</fullName>
    </submittedName>
</protein>
<name>A0A9W9GH27_9EURO</name>
<proteinExistence type="predicted"/>
<evidence type="ECO:0000313" key="2">
    <source>
        <dbReference type="Proteomes" id="UP001149079"/>
    </source>
</evidence>
<dbReference type="GeneID" id="81409665"/>